<accession>A0A915PEZ5</accession>
<evidence type="ECO:0000256" key="12">
    <source>
        <dbReference type="PROSITE-ProRule" id="PRU00723"/>
    </source>
</evidence>
<dbReference type="WBParaSite" id="sdigi.contig133.g5003.t1">
    <property type="protein sequence ID" value="sdigi.contig133.g5003.t1"/>
    <property type="gene ID" value="sdigi.contig133.g5003"/>
</dbReference>
<evidence type="ECO:0000256" key="7">
    <source>
        <dbReference type="ARBA" id="ARBA00022771"/>
    </source>
</evidence>
<keyword evidence="6 12" id="KW-0479">Metal-binding</keyword>
<dbReference type="InterPro" id="IPR000571">
    <property type="entry name" value="Znf_CCCH"/>
</dbReference>
<dbReference type="InterPro" id="IPR001247">
    <property type="entry name" value="ExoRNase_PH_dom1"/>
</dbReference>
<dbReference type="PANTHER" id="PTHR11953">
    <property type="entry name" value="EXOSOME COMPLEX COMPONENT"/>
    <property type="match status" value="1"/>
</dbReference>
<evidence type="ECO:0000256" key="4">
    <source>
        <dbReference type="ARBA" id="ARBA00022490"/>
    </source>
</evidence>
<dbReference type="GO" id="GO:0006364">
    <property type="term" value="P:rRNA processing"/>
    <property type="evidence" value="ECO:0007669"/>
    <property type="project" value="UniProtKB-KW"/>
</dbReference>
<dbReference type="SUPFAM" id="SSF90229">
    <property type="entry name" value="CCCH zinc finger"/>
    <property type="match status" value="1"/>
</dbReference>
<feature type="compositionally biased region" description="Low complexity" evidence="13">
    <location>
        <begin position="351"/>
        <end position="360"/>
    </location>
</feature>
<sequence length="813" mass="90505">MQQSSVKPVALNHLLRRTKIAEIEKSSRNASGTFRPIMMRTGALHDQKGSVYVEFGSTKIICSVDGPKELTKTTDVEPTEGQLYVYFKNTSMESNSVTGSNFSSTSNKENNGIRSAVESALRSIVCLELFCKAQIDVEITVLSDDGGVLAASLMASSLALIDSGIQVYDVCVAAHILMLPDGRIIVDPSTSLFPLPPVTDSEEFPENAYLSVTVGMMPSLNQLACCEFVGIAAPNQLRQAISVAVENSLKLYPLVRKTLTVMEQWEDLFTSSSSVGAIKETDIIMILFKQTTGSTRKKSSVAASCAEGASPRSARYGYRRFRNEKKRPKLLGSSPAPAAVESENVVTEQNSVSQSSSLGSNAKGEDERYPIKEQSSGISVLPLKPSKRKVCKYFATEKSCYFGKYCRFLHIKNETDANISGSVPSHTSFKPVRSIIRPNVAVVTKDDVGKNEQLDIRNSEINYFGRRFRDAKFTYNDNSCFIEFEYKVTDPEWVFEVKAVRLRLEIPEQYPCKSFMVFLSETSLPTPFIAYFNKEIKKFLEGKFLKAEKCNSYIGLGKTFIRWLDHNIFDLFVEGLRRTKMIVEAENEGIKLHQTSFSTCTIQEEDSAPETHELKLTPKLDEGSSNKADMKEEHNYSKTEVEHLSKQEISSSQPPKSKVLEVRVFWNDLNGNIATLTVVTLGVSIRCAKCSALSFLTCSAKQLSASYCLKCSNGYSIHIFPQHIHQNSNVIALLEAKGCLPLDCVLLSSKLAYVCMQCNKDATVENVIYGAVNKIWCYRCHSKCDFEIRSIRFVGDFNSIAKEDSSLPKDKMS</sequence>
<keyword evidence="15" id="KW-1185">Reference proteome</keyword>
<comment type="subcellular location">
    <subcellularLocation>
        <location evidence="2">Cytoplasm</location>
    </subcellularLocation>
    <subcellularLocation>
        <location evidence="1">Nucleus</location>
    </subcellularLocation>
</comment>
<name>A0A915PEZ5_9BILA</name>
<proteinExistence type="inferred from homology"/>
<keyword evidence="4" id="KW-0963">Cytoplasm</keyword>
<organism evidence="15 16">
    <name type="scientific">Setaria digitata</name>
    <dbReference type="NCBI Taxonomy" id="48799"/>
    <lineage>
        <taxon>Eukaryota</taxon>
        <taxon>Metazoa</taxon>
        <taxon>Ecdysozoa</taxon>
        <taxon>Nematoda</taxon>
        <taxon>Chromadorea</taxon>
        <taxon>Rhabditida</taxon>
        <taxon>Spirurina</taxon>
        <taxon>Spiruromorpha</taxon>
        <taxon>Filarioidea</taxon>
        <taxon>Setariidae</taxon>
        <taxon>Setaria</taxon>
    </lineage>
</organism>
<dbReference type="AlphaFoldDB" id="A0A915PEZ5"/>
<evidence type="ECO:0000256" key="5">
    <source>
        <dbReference type="ARBA" id="ARBA00022552"/>
    </source>
</evidence>
<dbReference type="GO" id="GO:0034475">
    <property type="term" value="P:U4 snRNA 3'-end processing"/>
    <property type="evidence" value="ECO:0007669"/>
    <property type="project" value="TreeGrafter"/>
</dbReference>
<dbReference type="InterPro" id="IPR050080">
    <property type="entry name" value="RNase_PH"/>
</dbReference>
<dbReference type="SUPFAM" id="SSF54211">
    <property type="entry name" value="Ribosomal protein S5 domain 2-like"/>
    <property type="match status" value="1"/>
</dbReference>
<evidence type="ECO:0000256" key="13">
    <source>
        <dbReference type="SAM" id="MobiDB-lite"/>
    </source>
</evidence>
<keyword evidence="8 12" id="KW-0862">Zinc</keyword>
<feature type="region of interest" description="Disordered" evidence="13">
    <location>
        <begin position="327"/>
        <end position="371"/>
    </location>
</feature>
<keyword evidence="5" id="KW-0698">rRNA processing</keyword>
<dbReference type="InterPro" id="IPR020568">
    <property type="entry name" value="Ribosomal_Su5_D2-typ_SF"/>
</dbReference>
<dbReference type="SUPFAM" id="SSF55666">
    <property type="entry name" value="Ribonuclease PH domain 2-like"/>
    <property type="match status" value="1"/>
</dbReference>
<dbReference type="InterPro" id="IPR036345">
    <property type="entry name" value="ExoRNase_PH_dom2_sf"/>
</dbReference>
<dbReference type="Gene3D" id="3.30.230.70">
    <property type="entry name" value="GHMP Kinase, N-terminal domain"/>
    <property type="match status" value="1"/>
</dbReference>
<dbReference type="PANTHER" id="PTHR11953:SF2">
    <property type="entry name" value="EXOSOME COMPLEX COMPONENT MTR3"/>
    <property type="match status" value="1"/>
</dbReference>
<dbReference type="PROSITE" id="PS50103">
    <property type="entry name" value="ZF_C3H1"/>
    <property type="match status" value="1"/>
</dbReference>
<dbReference type="GO" id="GO:0071028">
    <property type="term" value="P:nuclear mRNA surveillance"/>
    <property type="evidence" value="ECO:0007669"/>
    <property type="project" value="TreeGrafter"/>
</dbReference>
<reference evidence="16" key="1">
    <citation type="submission" date="2022-11" db="UniProtKB">
        <authorList>
            <consortium name="WormBaseParasite"/>
        </authorList>
    </citation>
    <scope>IDENTIFICATION</scope>
</reference>
<dbReference type="GO" id="GO:0016075">
    <property type="term" value="P:rRNA catabolic process"/>
    <property type="evidence" value="ECO:0007669"/>
    <property type="project" value="TreeGrafter"/>
</dbReference>
<dbReference type="GO" id="GO:0000177">
    <property type="term" value="C:cytoplasmic exosome (RNase complex)"/>
    <property type="evidence" value="ECO:0007669"/>
    <property type="project" value="TreeGrafter"/>
</dbReference>
<feature type="zinc finger region" description="C3H1-type" evidence="12">
    <location>
        <begin position="385"/>
        <end position="413"/>
    </location>
</feature>
<dbReference type="InterPro" id="IPR036855">
    <property type="entry name" value="Znf_CCCH_sf"/>
</dbReference>
<evidence type="ECO:0000313" key="15">
    <source>
        <dbReference type="Proteomes" id="UP000887581"/>
    </source>
</evidence>
<dbReference type="GO" id="GO:0071051">
    <property type="term" value="P:poly(A)-dependent snoRNA 3'-end processing"/>
    <property type="evidence" value="ECO:0007669"/>
    <property type="project" value="TreeGrafter"/>
</dbReference>
<evidence type="ECO:0000259" key="14">
    <source>
        <dbReference type="PROSITE" id="PS50103"/>
    </source>
</evidence>
<evidence type="ECO:0000256" key="1">
    <source>
        <dbReference type="ARBA" id="ARBA00004123"/>
    </source>
</evidence>
<dbReference type="InterPro" id="IPR027408">
    <property type="entry name" value="PNPase/RNase_PH_dom_sf"/>
</dbReference>
<evidence type="ECO:0000256" key="9">
    <source>
        <dbReference type="ARBA" id="ARBA00022835"/>
    </source>
</evidence>
<evidence type="ECO:0000256" key="10">
    <source>
        <dbReference type="ARBA" id="ARBA00022884"/>
    </source>
</evidence>
<evidence type="ECO:0000256" key="11">
    <source>
        <dbReference type="ARBA" id="ARBA00023242"/>
    </source>
</evidence>
<feature type="region of interest" description="Disordered" evidence="13">
    <location>
        <begin position="607"/>
        <end position="652"/>
    </location>
</feature>
<dbReference type="Proteomes" id="UP000887581">
    <property type="component" value="Unplaced"/>
</dbReference>
<comment type="similarity">
    <text evidence="3">Belongs to the RNase PH family.</text>
</comment>
<keyword evidence="10" id="KW-0694">RNA-binding</keyword>
<dbReference type="GO" id="GO:0008270">
    <property type="term" value="F:zinc ion binding"/>
    <property type="evidence" value="ECO:0007669"/>
    <property type="project" value="UniProtKB-KW"/>
</dbReference>
<feature type="domain" description="C3H1-type" evidence="14">
    <location>
        <begin position="385"/>
        <end position="413"/>
    </location>
</feature>
<evidence type="ECO:0000256" key="3">
    <source>
        <dbReference type="ARBA" id="ARBA00006678"/>
    </source>
</evidence>
<evidence type="ECO:0000256" key="2">
    <source>
        <dbReference type="ARBA" id="ARBA00004496"/>
    </source>
</evidence>
<dbReference type="Pfam" id="PF01138">
    <property type="entry name" value="RNase_PH"/>
    <property type="match status" value="1"/>
</dbReference>
<feature type="compositionally biased region" description="Basic and acidic residues" evidence="13">
    <location>
        <begin position="609"/>
        <end position="646"/>
    </location>
</feature>
<evidence type="ECO:0000256" key="6">
    <source>
        <dbReference type="ARBA" id="ARBA00022723"/>
    </source>
</evidence>
<protein>
    <submittedName>
        <fullName evidence="16">C3H1-type domain-containing protein</fullName>
    </submittedName>
</protein>
<keyword evidence="11" id="KW-0539">Nucleus</keyword>
<evidence type="ECO:0000256" key="8">
    <source>
        <dbReference type="ARBA" id="ARBA00022833"/>
    </source>
</evidence>
<dbReference type="GO" id="GO:0003723">
    <property type="term" value="F:RNA binding"/>
    <property type="evidence" value="ECO:0007669"/>
    <property type="project" value="UniProtKB-KW"/>
</dbReference>
<keyword evidence="7 12" id="KW-0863">Zinc-finger</keyword>
<dbReference type="GO" id="GO:0000176">
    <property type="term" value="C:nuclear exosome (RNase complex)"/>
    <property type="evidence" value="ECO:0007669"/>
    <property type="project" value="TreeGrafter"/>
</dbReference>
<dbReference type="Gene3D" id="4.10.1000.10">
    <property type="entry name" value="Zinc finger, CCCH-type"/>
    <property type="match status" value="1"/>
</dbReference>
<keyword evidence="9" id="KW-0271">Exosome</keyword>
<dbReference type="GO" id="GO:0005730">
    <property type="term" value="C:nucleolus"/>
    <property type="evidence" value="ECO:0007669"/>
    <property type="project" value="TreeGrafter"/>
</dbReference>
<evidence type="ECO:0000313" key="16">
    <source>
        <dbReference type="WBParaSite" id="sdigi.contig133.g5003.t1"/>
    </source>
</evidence>